<evidence type="ECO:0000256" key="3">
    <source>
        <dbReference type="SAM" id="Phobius"/>
    </source>
</evidence>
<feature type="coiled-coil region" evidence="1">
    <location>
        <begin position="201"/>
        <end position="228"/>
    </location>
</feature>
<dbReference type="EMBL" id="CP133762">
    <property type="protein sequence ID" value="WMX44471.1"/>
    <property type="molecule type" value="Genomic_DNA"/>
</dbReference>
<feature type="region of interest" description="Disordered" evidence="2">
    <location>
        <begin position="30"/>
        <end position="83"/>
    </location>
</feature>
<sequence length="346" mass="35741">MRRGRTAAATALLTVSLVLTGCGANDIGAGAKADGKGGVSAEKPAYAGPESAADGAAGTGSGAADTASPASTTPPGGSAPAAARQHVIRTAELDVEVGDATKGAAAARRVVAGAGGHVENETTERVDDTHVTSRLVLRVPQERYDSVLAELAGAGRLLARRADAKDVTEQVVDVESRVATQRASVARVRALMDRATRLSDVVTLEGELSRRQAELESLLAQQASLKDRTTLATITLRLSEPEGPHAAEEDRRPGLGDALRSGWDALVAAAAWILVVLAALAPWLAVGAVLYAVWRRALRPRLRRRARDRADARGARPWPAPEAAGAANAAGVPAARAEDPEDRADA</sequence>
<evidence type="ECO:0000256" key="4">
    <source>
        <dbReference type="SAM" id="SignalP"/>
    </source>
</evidence>
<feature type="region of interest" description="Disordered" evidence="2">
    <location>
        <begin position="306"/>
        <end position="346"/>
    </location>
</feature>
<evidence type="ECO:0000256" key="2">
    <source>
        <dbReference type="SAM" id="MobiDB-lite"/>
    </source>
</evidence>
<evidence type="ECO:0000313" key="6">
    <source>
        <dbReference type="EMBL" id="WMX44471.1"/>
    </source>
</evidence>
<keyword evidence="3" id="KW-0812">Transmembrane</keyword>
<feature type="compositionally biased region" description="Low complexity" evidence="2">
    <location>
        <begin position="315"/>
        <end position="335"/>
    </location>
</feature>
<feature type="compositionally biased region" description="Low complexity" evidence="2">
    <location>
        <begin position="51"/>
        <end position="83"/>
    </location>
</feature>
<evidence type="ECO:0000313" key="7">
    <source>
        <dbReference type="Proteomes" id="UP001250858"/>
    </source>
</evidence>
<feature type="chain" id="PRO_5045151714" evidence="4">
    <location>
        <begin position="25"/>
        <end position="346"/>
    </location>
</feature>
<keyword evidence="4" id="KW-0732">Signal</keyword>
<feature type="domain" description="DUF4349" evidence="5">
    <location>
        <begin position="85"/>
        <end position="295"/>
    </location>
</feature>
<keyword evidence="1" id="KW-0175">Coiled coil</keyword>
<feature type="signal peptide" evidence="4">
    <location>
        <begin position="1"/>
        <end position="24"/>
    </location>
</feature>
<evidence type="ECO:0000259" key="5">
    <source>
        <dbReference type="Pfam" id="PF14257"/>
    </source>
</evidence>
<reference evidence="6 7" key="1">
    <citation type="submission" date="2023-09" db="EMBL/GenBank/DDBJ databases">
        <title>Complete genome of Streptomyces roseicoloratus T14.</title>
        <authorList>
            <person name="Bashizi T."/>
            <person name="Kim M.-J."/>
            <person name="Lee G."/>
            <person name="Tagele S.B."/>
            <person name="Shin J.-H."/>
        </authorList>
    </citation>
    <scope>NUCLEOTIDE SEQUENCE [LARGE SCALE GENOMIC DNA]</scope>
    <source>
        <strain evidence="6 7">T14</strain>
    </source>
</reference>
<dbReference type="Pfam" id="PF14257">
    <property type="entry name" value="DUF4349"/>
    <property type="match status" value="1"/>
</dbReference>
<keyword evidence="3" id="KW-1133">Transmembrane helix</keyword>
<proteinExistence type="predicted"/>
<evidence type="ECO:0000256" key="1">
    <source>
        <dbReference type="SAM" id="Coils"/>
    </source>
</evidence>
<dbReference type="InterPro" id="IPR025645">
    <property type="entry name" value="DUF4349"/>
</dbReference>
<keyword evidence="7" id="KW-1185">Reference proteome</keyword>
<name>A0ABY9RQM3_9ACTN</name>
<gene>
    <name evidence="6" type="ORF">RGF97_05795</name>
</gene>
<dbReference type="PROSITE" id="PS51257">
    <property type="entry name" value="PROKAR_LIPOPROTEIN"/>
    <property type="match status" value="1"/>
</dbReference>
<organism evidence="6 7">
    <name type="scientific">Streptomyces roseicoloratus</name>
    <dbReference type="NCBI Taxonomy" id="2508722"/>
    <lineage>
        <taxon>Bacteria</taxon>
        <taxon>Bacillati</taxon>
        <taxon>Actinomycetota</taxon>
        <taxon>Actinomycetes</taxon>
        <taxon>Kitasatosporales</taxon>
        <taxon>Streptomycetaceae</taxon>
        <taxon>Streptomyces</taxon>
    </lineage>
</organism>
<accession>A0ABY9RQM3</accession>
<dbReference type="RefSeq" id="WP_309548032.1">
    <property type="nucleotide sequence ID" value="NZ_CP133762.1"/>
</dbReference>
<protein>
    <submittedName>
        <fullName evidence="6">DUF4349 domain-containing protein</fullName>
    </submittedName>
</protein>
<dbReference type="Proteomes" id="UP001250858">
    <property type="component" value="Chromosome"/>
</dbReference>
<feature type="transmembrane region" description="Helical" evidence="3">
    <location>
        <begin position="269"/>
        <end position="294"/>
    </location>
</feature>
<keyword evidence="3" id="KW-0472">Membrane</keyword>